<keyword evidence="3" id="KW-1185">Reference proteome</keyword>
<dbReference type="AlphaFoldDB" id="A0A2P5ALD6"/>
<gene>
    <name evidence="2" type="ORF">PanWU01x14_321080</name>
</gene>
<name>A0A2P5ALD6_PARAD</name>
<accession>A0A2P5ALD6</accession>
<comment type="caution">
    <text evidence="2">The sequence shown here is derived from an EMBL/GenBank/DDBJ whole genome shotgun (WGS) entry which is preliminary data.</text>
</comment>
<dbReference type="OrthoDB" id="10606644at2759"/>
<evidence type="ECO:0000256" key="1">
    <source>
        <dbReference type="SAM" id="MobiDB-lite"/>
    </source>
</evidence>
<dbReference type="Proteomes" id="UP000237105">
    <property type="component" value="Unassembled WGS sequence"/>
</dbReference>
<dbReference type="EMBL" id="JXTB01000534">
    <property type="protein sequence ID" value="PON37343.1"/>
    <property type="molecule type" value="Genomic_DNA"/>
</dbReference>
<feature type="non-terminal residue" evidence="2">
    <location>
        <position position="1"/>
    </location>
</feature>
<proteinExistence type="predicted"/>
<sequence>EAHTEAHTDQARDAETTTLETTSPITRKITGSGFGSSSLCGRVPLAYPPFVTCCPECYRGQGGGLNRGRPVYDSYVRWSKGDAGG</sequence>
<reference evidence="3" key="1">
    <citation type="submission" date="2016-06" db="EMBL/GenBank/DDBJ databases">
        <title>Parallel loss of symbiosis genes in relatives of nitrogen-fixing non-legume Parasponia.</title>
        <authorList>
            <person name="Van Velzen R."/>
            <person name="Holmer R."/>
            <person name="Bu F."/>
            <person name="Rutten L."/>
            <person name="Van Zeijl A."/>
            <person name="Liu W."/>
            <person name="Santuari L."/>
            <person name="Cao Q."/>
            <person name="Sharma T."/>
            <person name="Shen D."/>
            <person name="Roswanjaya Y."/>
            <person name="Wardhani T."/>
            <person name="Kalhor M.S."/>
            <person name="Jansen J."/>
            <person name="Van den Hoogen J."/>
            <person name="Gungor B."/>
            <person name="Hartog M."/>
            <person name="Hontelez J."/>
            <person name="Verver J."/>
            <person name="Yang W.-C."/>
            <person name="Schijlen E."/>
            <person name="Repin R."/>
            <person name="Schilthuizen M."/>
            <person name="Schranz E."/>
            <person name="Heidstra R."/>
            <person name="Miyata K."/>
            <person name="Fedorova E."/>
            <person name="Kohlen W."/>
            <person name="Bisseling T."/>
            <person name="Smit S."/>
            <person name="Geurts R."/>
        </authorList>
    </citation>
    <scope>NUCLEOTIDE SEQUENCE [LARGE SCALE GENOMIC DNA]</scope>
    <source>
        <strain evidence="3">cv. WU1-14</strain>
    </source>
</reference>
<protein>
    <submittedName>
        <fullName evidence="2">Uncharacterized protein</fullName>
    </submittedName>
</protein>
<organism evidence="2 3">
    <name type="scientific">Parasponia andersonii</name>
    <name type="common">Sponia andersonii</name>
    <dbReference type="NCBI Taxonomy" id="3476"/>
    <lineage>
        <taxon>Eukaryota</taxon>
        <taxon>Viridiplantae</taxon>
        <taxon>Streptophyta</taxon>
        <taxon>Embryophyta</taxon>
        <taxon>Tracheophyta</taxon>
        <taxon>Spermatophyta</taxon>
        <taxon>Magnoliopsida</taxon>
        <taxon>eudicotyledons</taxon>
        <taxon>Gunneridae</taxon>
        <taxon>Pentapetalae</taxon>
        <taxon>rosids</taxon>
        <taxon>fabids</taxon>
        <taxon>Rosales</taxon>
        <taxon>Cannabaceae</taxon>
        <taxon>Parasponia</taxon>
    </lineage>
</organism>
<feature type="compositionally biased region" description="Basic and acidic residues" evidence="1">
    <location>
        <begin position="1"/>
        <end position="15"/>
    </location>
</feature>
<evidence type="ECO:0000313" key="2">
    <source>
        <dbReference type="EMBL" id="PON37343.1"/>
    </source>
</evidence>
<feature type="region of interest" description="Disordered" evidence="1">
    <location>
        <begin position="1"/>
        <end position="28"/>
    </location>
</feature>
<evidence type="ECO:0000313" key="3">
    <source>
        <dbReference type="Proteomes" id="UP000237105"/>
    </source>
</evidence>